<gene>
    <name evidence="1" type="ORF">ABZ510_09050</name>
</gene>
<reference evidence="1 2" key="1">
    <citation type="submission" date="2024-06" db="EMBL/GenBank/DDBJ databases">
        <title>The Natural Products Discovery Center: Release of the First 8490 Sequenced Strains for Exploring Actinobacteria Biosynthetic Diversity.</title>
        <authorList>
            <person name="Kalkreuter E."/>
            <person name="Kautsar S.A."/>
            <person name="Yang D."/>
            <person name="Bader C.D."/>
            <person name="Teijaro C.N."/>
            <person name="Fluegel L."/>
            <person name="Davis C.M."/>
            <person name="Simpson J.R."/>
            <person name="Lauterbach L."/>
            <person name="Steele A.D."/>
            <person name="Gui C."/>
            <person name="Meng S."/>
            <person name="Li G."/>
            <person name="Viehrig K."/>
            <person name="Ye F."/>
            <person name="Su P."/>
            <person name="Kiefer A.F."/>
            <person name="Nichols A."/>
            <person name="Cepeda A.J."/>
            <person name="Yan W."/>
            <person name="Fan B."/>
            <person name="Jiang Y."/>
            <person name="Adhikari A."/>
            <person name="Zheng C.-J."/>
            <person name="Schuster L."/>
            <person name="Cowan T.M."/>
            <person name="Smanski M.J."/>
            <person name="Chevrette M.G."/>
            <person name="De Carvalho L.P.S."/>
            <person name="Shen B."/>
        </authorList>
    </citation>
    <scope>NUCLEOTIDE SEQUENCE [LARGE SCALE GENOMIC DNA]</scope>
    <source>
        <strain evidence="1 2">NPDC019708</strain>
    </source>
</reference>
<evidence type="ECO:0008006" key="3">
    <source>
        <dbReference type="Google" id="ProtNLM"/>
    </source>
</evidence>
<name>A0ABV2WM81_9NOCA</name>
<dbReference type="EMBL" id="JBEYBF010000004">
    <property type="protein sequence ID" value="MEU1951997.1"/>
    <property type="molecule type" value="Genomic_DNA"/>
</dbReference>
<evidence type="ECO:0000313" key="2">
    <source>
        <dbReference type="Proteomes" id="UP001550628"/>
    </source>
</evidence>
<keyword evidence="2" id="KW-1185">Reference proteome</keyword>
<accession>A0ABV2WM81</accession>
<proteinExistence type="predicted"/>
<dbReference type="Proteomes" id="UP001550628">
    <property type="component" value="Unassembled WGS sequence"/>
</dbReference>
<protein>
    <recommendedName>
        <fullName evidence="3">SMI1/KNR4 family protein</fullName>
    </recommendedName>
</protein>
<sequence>MSIDPADPAHGVALTDRVLERVRRDPGASALSYADVPWVVGEPAPMSPDVLAGTTFPSGRPLSPGLRAWLAFDTGLLRRYGWFDATGLLAPRPLHRIVADEMGAGWEAEFLPFADRFGECFLLPGGSDSRRLLAVGAPDSTGEYPVLALDFDDLPFVGLMYPGFDVYLGHTAGLIEREFTGYTVLAGDPVYGRRMREHARLRFAGRLGAEFPFAHS</sequence>
<dbReference type="RefSeq" id="WP_030520337.1">
    <property type="nucleotide sequence ID" value="NZ_JBEYBD010000001.1"/>
</dbReference>
<dbReference type="GeneID" id="96241885"/>
<organism evidence="1 2">
    <name type="scientific">Nocardia rhamnosiphila</name>
    <dbReference type="NCBI Taxonomy" id="426716"/>
    <lineage>
        <taxon>Bacteria</taxon>
        <taxon>Bacillati</taxon>
        <taxon>Actinomycetota</taxon>
        <taxon>Actinomycetes</taxon>
        <taxon>Mycobacteriales</taxon>
        <taxon>Nocardiaceae</taxon>
        <taxon>Nocardia</taxon>
    </lineage>
</organism>
<evidence type="ECO:0000313" key="1">
    <source>
        <dbReference type="EMBL" id="MEU1951997.1"/>
    </source>
</evidence>
<comment type="caution">
    <text evidence="1">The sequence shown here is derived from an EMBL/GenBank/DDBJ whole genome shotgun (WGS) entry which is preliminary data.</text>
</comment>